<protein>
    <recommendedName>
        <fullName evidence="3">Anaphase-promoting complex subunit 13</fullName>
    </recommendedName>
</protein>
<organism evidence="1 2">
    <name type="scientific">Aphanomyces euteiches</name>
    <dbReference type="NCBI Taxonomy" id="100861"/>
    <lineage>
        <taxon>Eukaryota</taxon>
        <taxon>Sar</taxon>
        <taxon>Stramenopiles</taxon>
        <taxon>Oomycota</taxon>
        <taxon>Saprolegniomycetes</taxon>
        <taxon>Saprolegniales</taxon>
        <taxon>Verrucalvaceae</taxon>
        <taxon>Aphanomyces</taxon>
    </lineage>
</organism>
<dbReference type="Proteomes" id="UP000481153">
    <property type="component" value="Unassembled WGS sequence"/>
</dbReference>
<keyword evidence="2" id="KW-1185">Reference proteome</keyword>
<sequence length="96" mass="11013">MEDEPKEILWRPLMSTAVQDKDSKVTSVFRWKGILDLVDTQWMCDSLSDDGVEIPEELDLNLEDEMAMRPDVPSIQSEAPERWNDLGLDLFGQSQS</sequence>
<evidence type="ECO:0008006" key="3">
    <source>
        <dbReference type="Google" id="ProtNLM"/>
    </source>
</evidence>
<dbReference type="AlphaFoldDB" id="A0A6G0WVL5"/>
<gene>
    <name evidence="1" type="ORF">Ae201684_011201</name>
</gene>
<comment type="caution">
    <text evidence="1">The sequence shown here is derived from an EMBL/GenBank/DDBJ whole genome shotgun (WGS) entry which is preliminary data.</text>
</comment>
<evidence type="ECO:0000313" key="2">
    <source>
        <dbReference type="Proteomes" id="UP000481153"/>
    </source>
</evidence>
<proteinExistence type="predicted"/>
<name>A0A6G0WVL5_9STRA</name>
<dbReference type="VEuPathDB" id="FungiDB:AeMF1_002649"/>
<reference evidence="1 2" key="1">
    <citation type="submission" date="2019-07" db="EMBL/GenBank/DDBJ databases">
        <title>Genomics analysis of Aphanomyces spp. identifies a new class of oomycete effector associated with host adaptation.</title>
        <authorList>
            <person name="Gaulin E."/>
        </authorList>
    </citation>
    <scope>NUCLEOTIDE SEQUENCE [LARGE SCALE GENOMIC DNA]</scope>
    <source>
        <strain evidence="1 2">ATCC 201684</strain>
    </source>
</reference>
<evidence type="ECO:0000313" key="1">
    <source>
        <dbReference type="EMBL" id="KAF0731581.1"/>
    </source>
</evidence>
<dbReference type="EMBL" id="VJMJ01000141">
    <property type="protein sequence ID" value="KAF0731581.1"/>
    <property type="molecule type" value="Genomic_DNA"/>
</dbReference>
<dbReference type="OrthoDB" id="25675at2759"/>
<accession>A0A6G0WVL5</accession>